<evidence type="ECO:0000313" key="8">
    <source>
        <dbReference type="EMBL" id="CAD9209242.1"/>
    </source>
</evidence>
<dbReference type="GO" id="GO:0005662">
    <property type="term" value="C:DNA replication factor A complex"/>
    <property type="evidence" value="ECO:0007669"/>
    <property type="project" value="TreeGrafter"/>
</dbReference>
<dbReference type="InterPro" id="IPR014646">
    <property type="entry name" value="Rfa2/RPA32"/>
</dbReference>
<dbReference type="SUPFAM" id="SSF46785">
    <property type="entry name" value="Winged helix' DNA-binding domain"/>
    <property type="match status" value="1"/>
</dbReference>
<comment type="similarity">
    <text evidence="2">Belongs to the replication factor A protein 2 family.</text>
</comment>
<evidence type="ECO:0000259" key="7">
    <source>
        <dbReference type="Pfam" id="PF08784"/>
    </source>
</evidence>
<sequence>MAAMFDASAAQFGGGGFMASQADTGVAMGGPKKFGNQQTMKSVTIKQLAEATSQAMDDQYMLDGEELSNVSLVARIVEAQEAATCLSFKVDDGTGTLDVRYWVDNEESELMQQNKAQWRVDAHVRIHGNVRSFNGERQVVAYSIRPITDFNEVTFHYLHAIFQHEHTTRMNGANPAAPSPMGVKPQAAAVAAPFMAAPAAGGIDAIGDDGLNHAQRLCKQIFESPECANSEVGFTAGEVMGRLNGQLSAQQVKDAVEFLVMECHVYTTTDDDHFKSTNC</sequence>
<dbReference type="InterPro" id="IPR014892">
    <property type="entry name" value="RPA_C"/>
</dbReference>
<name>A0A7S1X5A6_9CHLO</name>
<dbReference type="CDD" id="cd04478">
    <property type="entry name" value="RPA2_DBD_D"/>
    <property type="match status" value="1"/>
</dbReference>
<dbReference type="SUPFAM" id="SSF50249">
    <property type="entry name" value="Nucleic acid-binding proteins"/>
    <property type="match status" value="1"/>
</dbReference>
<evidence type="ECO:0000256" key="2">
    <source>
        <dbReference type="ARBA" id="ARBA00007815"/>
    </source>
</evidence>
<dbReference type="InterPro" id="IPR012340">
    <property type="entry name" value="NA-bd_OB-fold"/>
</dbReference>
<evidence type="ECO:0000256" key="3">
    <source>
        <dbReference type="ARBA" id="ARBA00022705"/>
    </source>
</evidence>
<reference evidence="8" key="1">
    <citation type="submission" date="2021-01" db="EMBL/GenBank/DDBJ databases">
        <authorList>
            <person name="Corre E."/>
            <person name="Pelletier E."/>
            <person name="Niang G."/>
            <person name="Scheremetjew M."/>
            <person name="Finn R."/>
            <person name="Kale V."/>
            <person name="Holt S."/>
            <person name="Cochrane G."/>
            <person name="Meng A."/>
            <person name="Brown T."/>
            <person name="Cohen L."/>
        </authorList>
    </citation>
    <scope>NUCLEOTIDE SEQUENCE</scope>
    <source>
        <strain evidence="8">PLY429</strain>
    </source>
</reference>
<dbReference type="PANTHER" id="PTHR13989:SF16">
    <property type="entry name" value="REPLICATION PROTEIN A2"/>
    <property type="match status" value="1"/>
</dbReference>
<organism evidence="8">
    <name type="scientific">Tetraselmis chuii</name>
    <dbReference type="NCBI Taxonomy" id="63592"/>
    <lineage>
        <taxon>Eukaryota</taxon>
        <taxon>Viridiplantae</taxon>
        <taxon>Chlorophyta</taxon>
        <taxon>core chlorophytes</taxon>
        <taxon>Chlorodendrophyceae</taxon>
        <taxon>Chlorodendrales</taxon>
        <taxon>Chlorodendraceae</taxon>
        <taxon>Tetraselmis</taxon>
    </lineage>
</organism>
<evidence type="ECO:0000256" key="5">
    <source>
        <dbReference type="ARBA" id="ARBA00023242"/>
    </source>
</evidence>
<dbReference type="EMBL" id="HBGG01022112">
    <property type="protein sequence ID" value="CAD9209242.1"/>
    <property type="molecule type" value="Transcribed_RNA"/>
</dbReference>
<gene>
    <name evidence="8" type="ORF">TCHU04912_LOCUS11481</name>
</gene>
<dbReference type="GO" id="GO:0006260">
    <property type="term" value="P:DNA replication"/>
    <property type="evidence" value="ECO:0007669"/>
    <property type="project" value="UniProtKB-KW"/>
</dbReference>
<dbReference type="Pfam" id="PF08784">
    <property type="entry name" value="RPA_C"/>
    <property type="match status" value="1"/>
</dbReference>
<comment type="subcellular location">
    <subcellularLocation>
        <location evidence="1">Nucleus</location>
    </subcellularLocation>
</comment>
<dbReference type="Pfam" id="PF01336">
    <property type="entry name" value="tRNA_anti-codon"/>
    <property type="match status" value="1"/>
</dbReference>
<proteinExistence type="inferred from homology"/>
<dbReference type="AlphaFoldDB" id="A0A7S1X5A6"/>
<feature type="domain" description="OB" evidence="6">
    <location>
        <begin position="70"/>
        <end position="147"/>
    </location>
</feature>
<dbReference type="GO" id="GO:0000724">
    <property type="term" value="P:double-strand break repair via homologous recombination"/>
    <property type="evidence" value="ECO:0007669"/>
    <property type="project" value="TreeGrafter"/>
</dbReference>
<dbReference type="GO" id="GO:0006289">
    <property type="term" value="P:nucleotide-excision repair"/>
    <property type="evidence" value="ECO:0007669"/>
    <property type="project" value="TreeGrafter"/>
</dbReference>
<keyword evidence="5" id="KW-0539">Nucleus</keyword>
<feature type="domain" description="Replication protein A C-terminal" evidence="7">
    <location>
        <begin position="173"/>
        <end position="272"/>
    </location>
</feature>
<keyword evidence="3" id="KW-0235">DNA replication</keyword>
<dbReference type="InterPro" id="IPR004365">
    <property type="entry name" value="NA-bd_OB_tRNA"/>
</dbReference>
<evidence type="ECO:0000256" key="1">
    <source>
        <dbReference type="ARBA" id="ARBA00004123"/>
    </source>
</evidence>
<evidence type="ECO:0000259" key="6">
    <source>
        <dbReference type="Pfam" id="PF01336"/>
    </source>
</evidence>
<dbReference type="InterPro" id="IPR036388">
    <property type="entry name" value="WH-like_DNA-bd_sf"/>
</dbReference>
<dbReference type="InterPro" id="IPR036390">
    <property type="entry name" value="WH_DNA-bd_sf"/>
</dbReference>
<dbReference type="PANTHER" id="PTHR13989">
    <property type="entry name" value="REPLICATION PROTEIN A-RELATED"/>
    <property type="match status" value="1"/>
</dbReference>
<dbReference type="GO" id="GO:0035861">
    <property type="term" value="C:site of double-strand break"/>
    <property type="evidence" value="ECO:0007669"/>
    <property type="project" value="TreeGrafter"/>
</dbReference>
<keyword evidence="4" id="KW-0238">DNA-binding</keyword>
<evidence type="ECO:0000256" key="4">
    <source>
        <dbReference type="ARBA" id="ARBA00023125"/>
    </source>
</evidence>
<dbReference type="GO" id="GO:0003697">
    <property type="term" value="F:single-stranded DNA binding"/>
    <property type="evidence" value="ECO:0007669"/>
    <property type="project" value="TreeGrafter"/>
</dbReference>
<dbReference type="Gene3D" id="2.40.50.140">
    <property type="entry name" value="Nucleic acid-binding proteins"/>
    <property type="match status" value="1"/>
</dbReference>
<dbReference type="GO" id="GO:0000781">
    <property type="term" value="C:chromosome, telomeric region"/>
    <property type="evidence" value="ECO:0007669"/>
    <property type="project" value="TreeGrafter"/>
</dbReference>
<dbReference type="PIRSF" id="PIRSF036949">
    <property type="entry name" value="RPA32"/>
    <property type="match status" value="1"/>
</dbReference>
<dbReference type="Gene3D" id="1.10.10.10">
    <property type="entry name" value="Winged helix-like DNA-binding domain superfamily/Winged helix DNA-binding domain"/>
    <property type="match status" value="1"/>
</dbReference>
<evidence type="ECO:0008006" key="9">
    <source>
        <dbReference type="Google" id="ProtNLM"/>
    </source>
</evidence>
<dbReference type="InterPro" id="IPR040260">
    <property type="entry name" value="RFA2-like"/>
</dbReference>
<protein>
    <recommendedName>
        <fullName evidence="9">Replication protein A C-terminal domain-containing protein</fullName>
    </recommendedName>
</protein>
<accession>A0A7S1X5A6</accession>